<proteinExistence type="predicted"/>
<sequence>QLQHRVGADGGGRGADHRADHADVRARQPLDRRGADLGSRQGL</sequence>
<reference evidence="2" key="1">
    <citation type="submission" date="2020-02" db="EMBL/GenBank/DDBJ databases">
        <authorList>
            <person name="Meier V. D."/>
        </authorList>
    </citation>
    <scope>NUCLEOTIDE SEQUENCE</scope>
    <source>
        <strain evidence="2">AVDCRST_MAG48</strain>
    </source>
</reference>
<feature type="compositionally biased region" description="Basic and acidic residues" evidence="1">
    <location>
        <begin position="14"/>
        <end position="35"/>
    </location>
</feature>
<protein>
    <submittedName>
        <fullName evidence="2">Uncharacterized protein</fullName>
    </submittedName>
</protein>
<accession>A0A6J4K9Z5</accession>
<evidence type="ECO:0000256" key="1">
    <source>
        <dbReference type="SAM" id="MobiDB-lite"/>
    </source>
</evidence>
<organism evidence="2">
    <name type="scientific">uncultured Friedmanniella sp</name>
    <dbReference type="NCBI Taxonomy" id="335381"/>
    <lineage>
        <taxon>Bacteria</taxon>
        <taxon>Bacillati</taxon>
        <taxon>Actinomycetota</taxon>
        <taxon>Actinomycetes</taxon>
        <taxon>Propionibacteriales</taxon>
        <taxon>Nocardioidaceae</taxon>
        <taxon>Friedmanniella</taxon>
        <taxon>environmental samples</taxon>
    </lineage>
</organism>
<feature type="non-terminal residue" evidence="2">
    <location>
        <position position="1"/>
    </location>
</feature>
<gene>
    <name evidence="2" type="ORF">AVDCRST_MAG48-1193</name>
</gene>
<feature type="region of interest" description="Disordered" evidence="1">
    <location>
        <begin position="1"/>
        <end position="43"/>
    </location>
</feature>
<evidence type="ECO:0000313" key="2">
    <source>
        <dbReference type="EMBL" id="CAA9299347.1"/>
    </source>
</evidence>
<feature type="non-terminal residue" evidence="2">
    <location>
        <position position="43"/>
    </location>
</feature>
<dbReference type="AlphaFoldDB" id="A0A6J4K9Z5"/>
<name>A0A6J4K9Z5_9ACTN</name>
<dbReference type="EMBL" id="CADCTS010000173">
    <property type="protein sequence ID" value="CAA9299347.1"/>
    <property type="molecule type" value="Genomic_DNA"/>
</dbReference>